<dbReference type="Proteomes" id="UP001164965">
    <property type="component" value="Chromosome"/>
</dbReference>
<evidence type="ECO:0000256" key="3">
    <source>
        <dbReference type="RuleBase" id="RU000363"/>
    </source>
</evidence>
<dbReference type="PANTHER" id="PTHR44196:SF1">
    <property type="entry name" value="DEHYDROGENASE_REDUCTASE SDR FAMILY MEMBER 7B"/>
    <property type="match status" value="1"/>
</dbReference>
<dbReference type="PANTHER" id="PTHR44196">
    <property type="entry name" value="DEHYDROGENASE/REDUCTASE SDR FAMILY MEMBER 7B"/>
    <property type="match status" value="1"/>
</dbReference>
<dbReference type="RefSeq" id="WP_265383610.1">
    <property type="nucleotide sequence ID" value="NZ_CP110615.1"/>
</dbReference>
<organism evidence="5 6">
    <name type="scientific">Rhodococcus antarcticus</name>
    <dbReference type="NCBI Taxonomy" id="2987751"/>
    <lineage>
        <taxon>Bacteria</taxon>
        <taxon>Bacillati</taxon>
        <taxon>Actinomycetota</taxon>
        <taxon>Actinomycetes</taxon>
        <taxon>Mycobacteriales</taxon>
        <taxon>Nocardiaceae</taxon>
        <taxon>Rhodococcus</taxon>
    </lineage>
</organism>
<comment type="similarity">
    <text evidence="1 3">Belongs to the short-chain dehydrogenases/reductases (SDR) family.</text>
</comment>
<dbReference type="SUPFAM" id="SSF51735">
    <property type="entry name" value="NAD(P)-binding Rossmann-fold domains"/>
    <property type="match status" value="1"/>
</dbReference>
<dbReference type="InterPro" id="IPR036291">
    <property type="entry name" value="NAD(P)-bd_dom_sf"/>
</dbReference>
<evidence type="ECO:0000256" key="1">
    <source>
        <dbReference type="ARBA" id="ARBA00006484"/>
    </source>
</evidence>
<dbReference type="InterPro" id="IPR002347">
    <property type="entry name" value="SDR_fam"/>
</dbReference>
<keyword evidence="6" id="KW-1185">Reference proteome</keyword>
<dbReference type="PROSITE" id="PS00061">
    <property type="entry name" value="ADH_SHORT"/>
    <property type="match status" value="1"/>
</dbReference>
<gene>
    <name evidence="5" type="ORF">RHODO2019_03285</name>
</gene>
<dbReference type="Pfam" id="PF00106">
    <property type="entry name" value="adh_short"/>
    <property type="match status" value="1"/>
</dbReference>
<dbReference type="InterPro" id="IPR020904">
    <property type="entry name" value="Sc_DH/Rdtase_CS"/>
</dbReference>
<accession>A0ABY6P2E9</accession>
<evidence type="ECO:0000256" key="2">
    <source>
        <dbReference type="ARBA" id="ARBA00023002"/>
    </source>
</evidence>
<dbReference type="PRINTS" id="PR00081">
    <property type="entry name" value="GDHRDH"/>
</dbReference>
<proteinExistence type="inferred from homology"/>
<dbReference type="CDD" id="cd05233">
    <property type="entry name" value="SDR_c"/>
    <property type="match status" value="1"/>
</dbReference>
<feature type="domain" description="Ketoreductase" evidence="4">
    <location>
        <begin position="11"/>
        <end position="186"/>
    </location>
</feature>
<keyword evidence="2" id="KW-0560">Oxidoreductase</keyword>
<evidence type="ECO:0000313" key="6">
    <source>
        <dbReference type="Proteomes" id="UP001164965"/>
    </source>
</evidence>
<dbReference type="Gene3D" id="3.40.50.720">
    <property type="entry name" value="NAD(P)-binding Rossmann-like Domain"/>
    <property type="match status" value="1"/>
</dbReference>
<sequence length="276" mass="29713">MAREIQHVRGKVVLITGAARGFGELLARDLAEKGARLALLGLEPERLHALARELGPNAEAFDCDVRDRAGVDAAVAAAATHFGGIDMTVANAGITAFGTLADLDPDRFEAVLDVNVNGVYRTLRATYPHLAASRGYVLVVASMAAAIHSPLQAHYCASKAAVTAMADSLRIEGRADGVDVGCLHPTFASTDLMTQTHDDPAGDLIWGGNKKLGLWSEVPPEQVVRTMVRMITRRSRRAAVPDRLLPVVWLDGLVQPLLERGFTPAKVRRMRDAARR</sequence>
<dbReference type="SMART" id="SM00822">
    <property type="entry name" value="PKS_KR"/>
    <property type="match status" value="1"/>
</dbReference>
<reference evidence="5" key="1">
    <citation type="submission" date="2022-10" db="EMBL/GenBank/DDBJ databases">
        <title>Rhodococcus sp.75.</title>
        <authorList>
            <person name="Sun M."/>
        </authorList>
    </citation>
    <scope>NUCLEOTIDE SEQUENCE</scope>
    <source>
        <strain evidence="5">75</strain>
    </source>
</reference>
<protein>
    <submittedName>
        <fullName evidence="5">SDR family NAD(P)-dependent oxidoreductase</fullName>
    </submittedName>
</protein>
<dbReference type="PRINTS" id="PR00080">
    <property type="entry name" value="SDRFAMILY"/>
</dbReference>
<dbReference type="EMBL" id="CP110615">
    <property type="protein sequence ID" value="UZJ25506.1"/>
    <property type="molecule type" value="Genomic_DNA"/>
</dbReference>
<name>A0ABY6P2E9_9NOCA</name>
<dbReference type="InterPro" id="IPR057326">
    <property type="entry name" value="KR_dom"/>
</dbReference>
<evidence type="ECO:0000259" key="4">
    <source>
        <dbReference type="SMART" id="SM00822"/>
    </source>
</evidence>
<evidence type="ECO:0000313" key="5">
    <source>
        <dbReference type="EMBL" id="UZJ25506.1"/>
    </source>
</evidence>